<dbReference type="GO" id="GO:0008448">
    <property type="term" value="F:N-acetylglucosamine-6-phosphate deacetylase activity"/>
    <property type="evidence" value="ECO:0007669"/>
    <property type="project" value="UniProtKB-EC"/>
</dbReference>
<name>A0A0B4X7R0_9HYPH</name>
<keyword evidence="2 8" id="KW-0479">Metal-binding</keyword>
<dbReference type="Gene3D" id="2.30.40.10">
    <property type="entry name" value="Urease, subunit C, domain 1"/>
    <property type="match status" value="1"/>
</dbReference>
<dbReference type="KEGG" id="rga:RGR602_CH03924"/>
<feature type="binding site" evidence="8">
    <location>
        <position position="129"/>
    </location>
    <ligand>
        <name>Zn(2+)</name>
        <dbReference type="ChEBI" id="CHEBI:29105"/>
    </ligand>
</feature>
<organism evidence="10 11">
    <name type="scientific">Rhizobium gallicum bv. gallicum R602sp</name>
    <dbReference type="NCBI Taxonomy" id="1041138"/>
    <lineage>
        <taxon>Bacteria</taxon>
        <taxon>Pseudomonadati</taxon>
        <taxon>Pseudomonadota</taxon>
        <taxon>Alphaproteobacteria</taxon>
        <taxon>Hyphomicrobiales</taxon>
        <taxon>Rhizobiaceae</taxon>
        <taxon>Rhizobium/Agrobacterium group</taxon>
        <taxon>Rhizobium</taxon>
    </lineage>
</organism>
<dbReference type="Gene3D" id="3.20.20.140">
    <property type="entry name" value="Metal-dependent hydrolases"/>
    <property type="match status" value="1"/>
</dbReference>
<feature type="domain" description="Amidohydrolase-related" evidence="9">
    <location>
        <begin position="53"/>
        <end position="382"/>
    </location>
</feature>
<keyword evidence="4 5" id="KW-0119">Carbohydrate metabolism</keyword>
<evidence type="ECO:0000259" key="9">
    <source>
        <dbReference type="Pfam" id="PF01979"/>
    </source>
</evidence>
<dbReference type="InterPro" id="IPR032466">
    <property type="entry name" value="Metal_Hydrolase"/>
</dbReference>
<dbReference type="PANTHER" id="PTHR11113:SF14">
    <property type="entry name" value="N-ACETYLGLUCOSAMINE-6-PHOSPHATE DEACETYLASE"/>
    <property type="match status" value="1"/>
</dbReference>
<feature type="binding site" evidence="8">
    <location>
        <position position="216"/>
    </location>
    <ligand>
        <name>Zn(2+)</name>
        <dbReference type="ChEBI" id="CHEBI:29105"/>
    </ligand>
</feature>
<dbReference type="PIRSF" id="PIRSF038994">
    <property type="entry name" value="NagA"/>
    <property type="match status" value="1"/>
</dbReference>
<proteinExistence type="inferred from homology"/>
<gene>
    <name evidence="10" type="primary">nagA-1</name>
    <name evidence="10" type="ORF">RGR602_CH03924</name>
</gene>
<evidence type="ECO:0000256" key="8">
    <source>
        <dbReference type="PIRSR" id="PIRSR038994-3"/>
    </source>
</evidence>
<dbReference type="InterPro" id="IPR011059">
    <property type="entry name" value="Metal-dep_hydrolase_composite"/>
</dbReference>
<dbReference type="SUPFAM" id="SSF51338">
    <property type="entry name" value="Composite domain of metallo-dependent hydrolases"/>
    <property type="match status" value="1"/>
</dbReference>
<evidence type="ECO:0000256" key="5">
    <source>
        <dbReference type="PIRNR" id="PIRNR038994"/>
    </source>
</evidence>
<dbReference type="HOGENOM" id="CLU_032482_2_2_5"/>
<evidence type="ECO:0000256" key="2">
    <source>
        <dbReference type="ARBA" id="ARBA00022723"/>
    </source>
</evidence>
<dbReference type="GO" id="GO:0006046">
    <property type="term" value="P:N-acetylglucosamine catabolic process"/>
    <property type="evidence" value="ECO:0007669"/>
    <property type="project" value="TreeGrafter"/>
</dbReference>
<feature type="binding site" evidence="7">
    <location>
        <position position="227"/>
    </location>
    <ligand>
        <name>substrate</name>
    </ligand>
</feature>
<dbReference type="Pfam" id="PF01979">
    <property type="entry name" value="Amidohydro_1"/>
    <property type="match status" value="1"/>
</dbReference>
<comment type="cofactor">
    <cofactor evidence="8">
        <name>a divalent metal cation</name>
        <dbReference type="ChEBI" id="CHEBI:60240"/>
    </cofactor>
    <text evidence="8">Binds 1 divalent metal cation per subunit.</text>
</comment>
<dbReference type="InterPro" id="IPR003764">
    <property type="entry name" value="GlcNAc_6-P_deAcase"/>
</dbReference>
<evidence type="ECO:0000313" key="11">
    <source>
        <dbReference type="Proteomes" id="UP000031368"/>
    </source>
</evidence>
<feature type="binding site" evidence="7">
    <location>
        <begin position="219"/>
        <end position="220"/>
    </location>
    <ligand>
        <name>substrate</name>
    </ligand>
</feature>
<dbReference type="SUPFAM" id="SSF51556">
    <property type="entry name" value="Metallo-dependent hydrolases"/>
    <property type="match status" value="1"/>
</dbReference>
<feature type="binding site" evidence="7">
    <location>
        <begin position="312"/>
        <end position="314"/>
    </location>
    <ligand>
        <name>substrate</name>
    </ligand>
</feature>
<evidence type="ECO:0000256" key="6">
    <source>
        <dbReference type="PIRSR" id="PIRSR038994-1"/>
    </source>
</evidence>
<feature type="active site" description="Proton donor/acceptor" evidence="6">
    <location>
        <position position="275"/>
    </location>
</feature>
<protein>
    <submittedName>
        <fullName evidence="10">N-acetylglucosamine-6-phosphate deacetylase 1</fullName>
        <ecNumber evidence="10">3.5.1.25</ecNumber>
    </submittedName>
</protein>
<dbReference type="NCBIfam" id="TIGR00221">
    <property type="entry name" value="nagA"/>
    <property type="match status" value="1"/>
</dbReference>
<feature type="binding site" evidence="7">
    <location>
        <position position="140"/>
    </location>
    <ligand>
        <name>substrate</name>
    </ligand>
</feature>
<evidence type="ECO:0000256" key="1">
    <source>
        <dbReference type="ARBA" id="ARBA00010716"/>
    </source>
</evidence>
<sequence>MILRKIFTGARIFDGEKFHDEKALIVANGRVEAIVSCNGLPEGETILLDGGVLSAGFVDAQVNGGGGRMLNDEPSAASMCIIAEGHRRYGTTALLPTLITDTADATAAAIEAAKDAVKTHRGVAGLHLEGPHLAPARKGAHLAELMRPVEDKDVKAFIRAREAIGTLLVTMAAEQVTVAQVRELSEAGIIVSIGHSDCSSEAAEERFDAGVRGVTHLFNAMSQMGHRAPGLVGAAIDHPSTWCGIIADGHHVDPKALRTALRAKRGEGKLFFVTDAMSLVGSRKDSFTLNGRTVRREKGGFCSKLVLADGTLAGSDVDMASTIRYGVTYLDLTLAEALRMATLYPARFLRLDGYGHLSPGARADLVHLTDAVEVNAAWIDGEAA</sequence>
<evidence type="ECO:0000313" key="10">
    <source>
        <dbReference type="EMBL" id="AJD43221.1"/>
    </source>
</evidence>
<evidence type="ECO:0000256" key="4">
    <source>
        <dbReference type="ARBA" id="ARBA00023277"/>
    </source>
</evidence>
<dbReference type="EC" id="3.5.1.25" evidence="10"/>
<feature type="binding site" evidence="8">
    <location>
        <position position="195"/>
    </location>
    <ligand>
        <name>Zn(2+)</name>
        <dbReference type="ChEBI" id="CHEBI:29105"/>
    </ligand>
</feature>
<dbReference type="PANTHER" id="PTHR11113">
    <property type="entry name" value="N-ACETYLGLUCOSAMINE-6-PHOSPHATE DEACETYLASE"/>
    <property type="match status" value="1"/>
</dbReference>
<dbReference type="InterPro" id="IPR006680">
    <property type="entry name" value="Amidohydro-rel"/>
</dbReference>
<feature type="binding site" evidence="7">
    <location>
        <position position="251"/>
    </location>
    <ligand>
        <name>substrate</name>
    </ligand>
</feature>
<evidence type="ECO:0000256" key="7">
    <source>
        <dbReference type="PIRSR" id="PIRSR038994-2"/>
    </source>
</evidence>
<keyword evidence="11" id="KW-1185">Reference proteome</keyword>
<dbReference type="AlphaFoldDB" id="A0A0B4X7R0"/>
<keyword evidence="3 5" id="KW-0378">Hydrolase</keyword>
<accession>A0A0B4X7R0</accession>
<comment type="similarity">
    <text evidence="1 5">Belongs to the metallo-dependent hydrolases superfamily. NagA family.</text>
</comment>
<reference evidence="10 11" key="1">
    <citation type="submission" date="2013-11" db="EMBL/GenBank/DDBJ databases">
        <title>Complete genome sequence of Rhizobium gallicum bv. gallicum R602.</title>
        <authorList>
            <person name="Bustos P."/>
            <person name="Santamaria R.I."/>
            <person name="Lozano L."/>
            <person name="Acosta J.L."/>
            <person name="Ormeno-Orrillo E."/>
            <person name="Rogel M.A."/>
            <person name="Romero D."/>
            <person name="Cevallos M.A."/>
            <person name="Martinez-Romero E."/>
            <person name="Gonzalez V."/>
        </authorList>
    </citation>
    <scope>NUCLEOTIDE SEQUENCE [LARGE SCALE GENOMIC DNA]</scope>
    <source>
        <strain evidence="10 11">R602</strain>
    </source>
</reference>
<dbReference type="Proteomes" id="UP000031368">
    <property type="component" value="Chromosome"/>
</dbReference>
<dbReference type="GO" id="GO:0046872">
    <property type="term" value="F:metal ion binding"/>
    <property type="evidence" value="ECO:0007669"/>
    <property type="project" value="UniProtKB-KW"/>
</dbReference>
<dbReference type="EMBL" id="CP006877">
    <property type="protein sequence ID" value="AJD43221.1"/>
    <property type="molecule type" value="Genomic_DNA"/>
</dbReference>
<evidence type="ECO:0000256" key="3">
    <source>
        <dbReference type="ARBA" id="ARBA00022801"/>
    </source>
</evidence>